<dbReference type="Gene3D" id="1.10.287.2250">
    <property type="match status" value="1"/>
</dbReference>
<reference evidence="3" key="1">
    <citation type="journal article" date="2013" name="Genetics">
        <title>The draft genome and transcriptome of Panagrellus redivivus are shaped by the harsh demands of a free-living lifestyle.</title>
        <authorList>
            <person name="Srinivasan J."/>
            <person name="Dillman A.R."/>
            <person name="Macchietto M.G."/>
            <person name="Heikkinen L."/>
            <person name="Lakso M."/>
            <person name="Fracchia K.M."/>
            <person name="Antoshechkin I."/>
            <person name="Mortazavi A."/>
            <person name="Wong G."/>
            <person name="Sternberg P.W."/>
        </authorList>
    </citation>
    <scope>NUCLEOTIDE SEQUENCE [LARGE SCALE GENOMIC DNA]</scope>
    <source>
        <strain evidence="3">MT8872</strain>
    </source>
</reference>
<dbReference type="SUPFAM" id="SSF54001">
    <property type="entry name" value="Cysteine proteinases"/>
    <property type="match status" value="1"/>
</dbReference>
<dbReference type="AlphaFoldDB" id="A0A7E4VLN5"/>
<name>A0A7E4VLN5_PANRE</name>
<dbReference type="SMART" id="SM00848">
    <property type="entry name" value="Inhibitor_I29"/>
    <property type="match status" value="1"/>
</dbReference>
<evidence type="ECO:0000256" key="1">
    <source>
        <dbReference type="SAM" id="SignalP"/>
    </source>
</evidence>
<accession>A0A7E4VLN5</accession>
<dbReference type="Proteomes" id="UP000492821">
    <property type="component" value="Unassembled WGS sequence"/>
</dbReference>
<feature type="chain" id="PRO_5028846948" evidence="1">
    <location>
        <begin position="20"/>
        <end position="119"/>
    </location>
</feature>
<reference evidence="4" key="2">
    <citation type="submission" date="2020-10" db="UniProtKB">
        <authorList>
            <consortium name="WormBaseParasite"/>
        </authorList>
    </citation>
    <scope>IDENTIFICATION</scope>
</reference>
<evidence type="ECO:0000313" key="3">
    <source>
        <dbReference type="Proteomes" id="UP000492821"/>
    </source>
</evidence>
<dbReference type="Pfam" id="PF08246">
    <property type="entry name" value="Inhibitor_I29"/>
    <property type="match status" value="1"/>
</dbReference>
<organism evidence="3 4">
    <name type="scientific">Panagrellus redivivus</name>
    <name type="common">Microworm</name>
    <dbReference type="NCBI Taxonomy" id="6233"/>
    <lineage>
        <taxon>Eukaryota</taxon>
        <taxon>Metazoa</taxon>
        <taxon>Ecdysozoa</taxon>
        <taxon>Nematoda</taxon>
        <taxon>Chromadorea</taxon>
        <taxon>Rhabditida</taxon>
        <taxon>Tylenchina</taxon>
        <taxon>Panagrolaimomorpha</taxon>
        <taxon>Panagrolaimoidea</taxon>
        <taxon>Panagrolaimidae</taxon>
        <taxon>Panagrellus</taxon>
    </lineage>
</organism>
<evidence type="ECO:0000313" key="4">
    <source>
        <dbReference type="WBParaSite" id="Pan_g22420.t1"/>
    </source>
</evidence>
<protein>
    <submittedName>
        <fullName evidence="4">Inhibitor_I29 domain-containing protein</fullName>
    </submittedName>
</protein>
<keyword evidence="3" id="KW-1185">Reference proteome</keyword>
<feature type="signal peptide" evidence="1">
    <location>
        <begin position="1"/>
        <end position="19"/>
    </location>
</feature>
<dbReference type="InterPro" id="IPR013201">
    <property type="entry name" value="Prot_inhib_I29"/>
</dbReference>
<dbReference type="WBParaSite" id="Pan_g22420.t1">
    <property type="protein sequence ID" value="Pan_g22420.t1"/>
    <property type="gene ID" value="Pan_g22420"/>
</dbReference>
<dbReference type="InterPro" id="IPR038765">
    <property type="entry name" value="Papain-like_cys_pep_sf"/>
</dbReference>
<evidence type="ECO:0000259" key="2">
    <source>
        <dbReference type="SMART" id="SM00848"/>
    </source>
</evidence>
<proteinExistence type="predicted"/>
<sequence>MHTLFWIAVIASVGCLAVALTDLEKYKEFKIKFEKNYTDPAKDAYHFGIFQKSLREVEEHNTKYKAGKLEHGIRIVYYSDIPKDQWPVSALVPLEIINRDEDDITEIIRKAQEKAEHNV</sequence>
<feature type="domain" description="Cathepsin propeptide inhibitor" evidence="2">
    <location>
        <begin position="26"/>
        <end position="86"/>
    </location>
</feature>
<keyword evidence="1" id="KW-0732">Signal</keyword>